<dbReference type="RefSeq" id="XP_033658840.1">
    <property type="nucleotide sequence ID" value="XM_033799514.1"/>
</dbReference>
<evidence type="ECO:0000256" key="4">
    <source>
        <dbReference type="SAM" id="MobiDB-lite"/>
    </source>
</evidence>
<feature type="region of interest" description="Disordered" evidence="4">
    <location>
        <begin position="758"/>
        <end position="791"/>
    </location>
</feature>
<dbReference type="InterPro" id="IPR019775">
    <property type="entry name" value="WD40_repeat_CS"/>
</dbReference>
<feature type="compositionally biased region" description="Acidic residues" evidence="4">
    <location>
        <begin position="694"/>
        <end position="714"/>
    </location>
</feature>
<evidence type="ECO:0000256" key="1">
    <source>
        <dbReference type="ARBA" id="ARBA00022574"/>
    </source>
</evidence>
<dbReference type="GeneID" id="54552689"/>
<dbReference type="Gene3D" id="2.130.10.10">
    <property type="entry name" value="YVTN repeat-like/Quinoprotein amine dehydrogenase"/>
    <property type="match status" value="1"/>
</dbReference>
<dbReference type="AlphaFoldDB" id="A0A6A6JYY4"/>
<feature type="compositionally biased region" description="Low complexity" evidence="4">
    <location>
        <begin position="123"/>
        <end position="134"/>
    </location>
</feature>
<evidence type="ECO:0000256" key="3">
    <source>
        <dbReference type="PROSITE-ProRule" id="PRU00221"/>
    </source>
</evidence>
<dbReference type="InterPro" id="IPR015943">
    <property type="entry name" value="WD40/YVTN_repeat-like_dom_sf"/>
</dbReference>
<evidence type="ECO:0000256" key="2">
    <source>
        <dbReference type="ARBA" id="ARBA00022737"/>
    </source>
</evidence>
<evidence type="ECO:0000313" key="6">
    <source>
        <dbReference type="EMBL" id="KAF2281303.1"/>
    </source>
</evidence>
<dbReference type="InterPro" id="IPR001680">
    <property type="entry name" value="WD40_rpt"/>
</dbReference>
<keyword evidence="5" id="KW-1133">Transmembrane helix</keyword>
<feature type="region of interest" description="Disordered" evidence="4">
    <location>
        <begin position="1"/>
        <end position="35"/>
    </location>
</feature>
<gene>
    <name evidence="6" type="ORF">EI97DRAFT_438673</name>
</gene>
<name>A0A6A6JYY4_WESOR</name>
<dbReference type="PANTHER" id="PTHR43991:SF12">
    <property type="entry name" value="WD REPEAT PROTEIN (AFU_ORTHOLOGUE AFUA_8G05640)"/>
    <property type="match status" value="1"/>
</dbReference>
<feature type="compositionally biased region" description="Polar residues" evidence="4">
    <location>
        <begin position="19"/>
        <end position="29"/>
    </location>
</feature>
<keyword evidence="5" id="KW-0812">Transmembrane</keyword>
<dbReference type="SUPFAM" id="SSF50978">
    <property type="entry name" value="WD40 repeat-like"/>
    <property type="match status" value="1"/>
</dbReference>
<dbReference type="PROSITE" id="PS50294">
    <property type="entry name" value="WD_REPEATS_REGION"/>
    <property type="match status" value="1"/>
</dbReference>
<evidence type="ECO:0000256" key="5">
    <source>
        <dbReference type="SAM" id="Phobius"/>
    </source>
</evidence>
<dbReference type="PROSITE" id="PS00678">
    <property type="entry name" value="WD_REPEATS_1"/>
    <property type="match status" value="1"/>
</dbReference>
<feature type="region of interest" description="Disordered" evidence="4">
    <location>
        <begin position="97"/>
        <end position="157"/>
    </location>
</feature>
<feature type="repeat" description="WD" evidence="3">
    <location>
        <begin position="553"/>
        <end position="588"/>
    </location>
</feature>
<dbReference type="Proteomes" id="UP000800097">
    <property type="component" value="Unassembled WGS sequence"/>
</dbReference>
<accession>A0A6A6JYY4</accession>
<sequence>MPAASLRGTFSPPVEAGAQSGNSPSQQAARENRKRELAALRRTPHTAHPTKQALLGILFSILIHPLPFIIISQTPVYGRLILFLFVASGGSVSGALNGQHDNSLPSSSSSAPPPQTQTRIPLSTTAGTSITSSGDLDDYSGAMSGSVSPPNAGDHASPWQQLDEALLAELNELMGNPFGQPFGPPLGQPLGPPSAALQDWLSMVNSQNFSAWNALGIGNVPIVAAHDPSVDFSGIESSPVSLHNPPPAFTISYGEFGGSDEYLEVLNKDRFLQLNDFYMNFLQRGSQIKIPIDGAPAVITRADLNGDACDWQGIDWHMRRLKRSYVRAARAEFQTSLMPPALREVRKHMQQIPNSESFFSFRRMDTMHRAWIPHFQLRNLLGVSNTDIYYAARDKVLYTDSEGSPPKVAMDLSKSSTEAGKFLITTLAVSSDVVIAGGFEGEYALNNAHSNRPKDTVISRINNTTRNSKSHITNHIGLFPSRTTYSPQAVLSSNDNRLRVLDCTTNTFTYTFTYPQAVNCSATSPNGRMRVIVGDFRETLVTDAETGRAFQALRTHVDDAFACDWADDGIHVATAAQDSSIVVWDARNWARPLKVLYSELSVPRTLRFSPVGGGRRVLVVGEADDCVSVVDAAGFERKQVLDFFGRTAGIGMSGDGQGLWVGVVEGSVGGLMGFERCAGGWGGRGGRGERRDGEGDDGSEGSDWESEERMDGDEQVLCGRAERRRRQYKKEGKRVRECSRSYRRRDNQERGHVYRFTTLNVNGDGDGDDVDEMHMDEGDYRDKQTMPLLDS</sequence>
<feature type="transmembrane region" description="Helical" evidence="5">
    <location>
        <begin position="53"/>
        <end position="71"/>
    </location>
</feature>
<reference evidence="6" key="1">
    <citation type="journal article" date="2020" name="Stud. Mycol.">
        <title>101 Dothideomycetes genomes: a test case for predicting lifestyles and emergence of pathogens.</title>
        <authorList>
            <person name="Haridas S."/>
            <person name="Albert R."/>
            <person name="Binder M."/>
            <person name="Bloem J."/>
            <person name="Labutti K."/>
            <person name="Salamov A."/>
            <person name="Andreopoulos B."/>
            <person name="Baker S."/>
            <person name="Barry K."/>
            <person name="Bills G."/>
            <person name="Bluhm B."/>
            <person name="Cannon C."/>
            <person name="Castanera R."/>
            <person name="Culley D."/>
            <person name="Daum C."/>
            <person name="Ezra D."/>
            <person name="Gonzalez J."/>
            <person name="Henrissat B."/>
            <person name="Kuo A."/>
            <person name="Liang C."/>
            <person name="Lipzen A."/>
            <person name="Lutzoni F."/>
            <person name="Magnuson J."/>
            <person name="Mondo S."/>
            <person name="Nolan M."/>
            <person name="Ohm R."/>
            <person name="Pangilinan J."/>
            <person name="Park H.-J."/>
            <person name="Ramirez L."/>
            <person name="Alfaro M."/>
            <person name="Sun H."/>
            <person name="Tritt A."/>
            <person name="Yoshinaga Y."/>
            <person name="Zwiers L.-H."/>
            <person name="Turgeon B."/>
            <person name="Goodwin S."/>
            <person name="Spatafora J."/>
            <person name="Crous P."/>
            <person name="Grigoriev I."/>
        </authorList>
    </citation>
    <scope>NUCLEOTIDE SEQUENCE</scope>
    <source>
        <strain evidence="6">CBS 379.55</strain>
    </source>
</reference>
<keyword evidence="2" id="KW-0677">Repeat</keyword>
<feature type="region of interest" description="Disordered" evidence="4">
    <location>
        <begin position="683"/>
        <end position="714"/>
    </location>
</feature>
<dbReference type="PROSITE" id="PS50082">
    <property type="entry name" value="WD_REPEATS_2"/>
    <property type="match status" value="1"/>
</dbReference>
<dbReference type="PANTHER" id="PTHR43991">
    <property type="entry name" value="WD REPEAT PROTEIN (AFU_ORTHOLOGUE AFUA_8G05640)-RELATED"/>
    <property type="match status" value="1"/>
</dbReference>
<dbReference type="SMART" id="SM00320">
    <property type="entry name" value="WD40"/>
    <property type="match status" value="1"/>
</dbReference>
<organism evidence="6 7">
    <name type="scientific">Westerdykella ornata</name>
    <dbReference type="NCBI Taxonomy" id="318751"/>
    <lineage>
        <taxon>Eukaryota</taxon>
        <taxon>Fungi</taxon>
        <taxon>Dikarya</taxon>
        <taxon>Ascomycota</taxon>
        <taxon>Pezizomycotina</taxon>
        <taxon>Dothideomycetes</taxon>
        <taxon>Pleosporomycetidae</taxon>
        <taxon>Pleosporales</taxon>
        <taxon>Sporormiaceae</taxon>
        <taxon>Westerdykella</taxon>
    </lineage>
</organism>
<keyword evidence="7" id="KW-1185">Reference proteome</keyword>
<dbReference type="OrthoDB" id="20669at2759"/>
<proteinExistence type="predicted"/>
<evidence type="ECO:0000313" key="7">
    <source>
        <dbReference type="Proteomes" id="UP000800097"/>
    </source>
</evidence>
<feature type="compositionally biased region" description="Basic and acidic residues" evidence="4">
    <location>
        <begin position="772"/>
        <end position="784"/>
    </location>
</feature>
<protein>
    <submittedName>
        <fullName evidence="6">Uncharacterized protein</fullName>
    </submittedName>
</protein>
<keyword evidence="1 3" id="KW-0853">WD repeat</keyword>
<keyword evidence="5" id="KW-0472">Membrane</keyword>
<dbReference type="EMBL" id="ML986484">
    <property type="protein sequence ID" value="KAF2281303.1"/>
    <property type="molecule type" value="Genomic_DNA"/>
</dbReference>
<dbReference type="InterPro" id="IPR036322">
    <property type="entry name" value="WD40_repeat_dom_sf"/>
</dbReference>